<accession>K1TFZ5</accession>
<proteinExistence type="predicted"/>
<evidence type="ECO:0000313" key="1">
    <source>
        <dbReference type="EMBL" id="EKC68678.1"/>
    </source>
</evidence>
<sequence length="34" mass="3654">DGGAYDQTDATGFINLFGLPTKVKALLDAKRDNK</sequence>
<comment type="caution">
    <text evidence="1">The sequence shown here is derived from an EMBL/GenBank/DDBJ whole genome shotgun (WGS) entry which is preliminary data.</text>
</comment>
<dbReference type="GO" id="GO:0004055">
    <property type="term" value="F:argininosuccinate synthase activity"/>
    <property type="evidence" value="ECO:0007669"/>
    <property type="project" value="UniProtKB-EC"/>
</dbReference>
<dbReference type="EC" id="6.3.4.5" evidence="1"/>
<gene>
    <name evidence="1" type="ORF">LEA_08671</name>
</gene>
<feature type="non-terminal residue" evidence="1">
    <location>
        <position position="1"/>
    </location>
</feature>
<keyword evidence="1" id="KW-0436">Ligase</keyword>
<reference evidence="1" key="1">
    <citation type="journal article" date="2013" name="Environ. Microbiol.">
        <title>Microbiota from the distal guts of lean and obese adolescents exhibit partial functional redundancy besides clear differences in community structure.</title>
        <authorList>
            <person name="Ferrer M."/>
            <person name="Ruiz A."/>
            <person name="Lanza F."/>
            <person name="Haange S.B."/>
            <person name="Oberbach A."/>
            <person name="Till H."/>
            <person name="Bargiela R."/>
            <person name="Campoy C."/>
            <person name="Segura M.T."/>
            <person name="Richter M."/>
            <person name="von Bergen M."/>
            <person name="Seifert J."/>
            <person name="Suarez A."/>
        </authorList>
    </citation>
    <scope>NUCLEOTIDE SEQUENCE</scope>
</reference>
<name>K1TFZ5_9ZZZZ</name>
<dbReference type="SUPFAM" id="SSF69864">
    <property type="entry name" value="Argininosuccinate synthetase, C-terminal domain"/>
    <property type="match status" value="1"/>
</dbReference>
<dbReference type="InterPro" id="IPR024074">
    <property type="entry name" value="AS_cat/multimer_dom_body"/>
</dbReference>
<dbReference type="EMBL" id="AJWY01005786">
    <property type="protein sequence ID" value="EKC68678.1"/>
    <property type="molecule type" value="Genomic_DNA"/>
</dbReference>
<dbReference type="Gene3D" id="1.20.5.470">
    <property type="entry name" value="Single helix bin"/>
    <property type="match status" value="1"/>
</dbReference>
<organism evidence="1">
    <name type="scientific">human gut metagenome</name>
    <dbReference type="NCBI Taxonomy" id="408170"/>
    <lineage>
        <taxon>unclassified sequences</taxon>
        <taxon>metagenomes</taxon>
        <taxon>organismal metagenomes</taxon>
    </lineage>
</organism>
<protein>
    <submittedName>
        <fullName evidence="1">Argininosuccinate synthase</fullName>
        <ecNumber evidence="1">6.3.4.5</ecNumber>
    </submittedName>
</protein>
<dbReference type="AlphaFoldDB" id="K1TFZ5"/>